<dbReference type="EMBL" id="KN818307">
    <property type="protein sequence ID" value="KIL59937.1"/>
    <property type="molecule type" value="Genomic_DNA"/>
</dbReference>
<sequence>MEARPFFNHCTSTCVFELNDKRRHNHLHDIPSIRDVYPHLPEIFGNIDLNPSTERCWIMHKESRMH</sequence>
<protein>
    <submittedName>
        <fullName evidence="1">Uncharacterized protein</fullName>
    </submittedName>
</protein>
<dbReference type="HOGENOM" id="CLU_2830711_0_0_1"/>
<proteinExistence type="predicted"/>
<dbReference type="Proteomes" id="UP000054549">
    <property type="component" value="Unassembled WGS sequence"/>
</dbReference>
<organism evidence="1 2">
    <name type="scientific">Amanita muscaria (strain Koide BX008)</name>
    <dbReference type="NCBI Taxonomy" id="946122"/>
    <lineage>
        <taxon>Eukaryota</taxon>
        <taxon>Fungi</taxon>
        <taxon>Dikarya</taxon>
        <taxon>Basidiomycota</taxon>
        <taxon>Agaricomycotina</taxon>
        <taxon>Agaricomycetes</taxon>
        <taxon>Agaricomycetidae</taxon>
        <taxon>Agaricales</taxon>
        <taxon>Pluteineae</taxon>
        <taxon>Amanitaceae</taxon>
        <taxon>Amanita</taxon>
    </lineage>
</organism>
<dbReference type="InParanoid" id="A0A0C2WEX2"/>
<gene>
    <name evidence="1" type="ORF">M378DRAFT_168690</name>
</gene>
<reference evidence="1 2" key="1">
    <citation type="submission" date="2014-04" db="EMBL/GenBank/DDBJ databases">
        <title>Evolutionary Origins and Diversification of the Mycorrhizal Mutualists.</title>
        <authorList>
            <consortium name="DOE Joint Genome Institute"/>
            <consortium name="Mycorrhizal Genomics Consortium"/>
            <person name="Kohler A."/>
            <person name="Kuo A."/>
            <person name="Nagy L.G."/>
            <person name="Floudas D."/>
            <person name="Copeland A."/>
            <person name="Barry K.W."/>
            <person name="Cichocki N."/>
            <person name="Veneault-Fourrey C."/>
            <person name="LaButti K."/>
            <person name="Lindquist E.A."/>
            <person name="Lipzen A."/>
            <person name="Lundell T."/>
            <person name="Morin E."/>
            <person name="Murat C."/>
            <person name="Riley R."/>
            <person name="Ohm R."/>
            <person name="Sun H."/>
            <person name="Tunlid A."/>
            <person name="Henrissat B."/>
            <person name="Grigoriev I.V."/>
            <person name="Hibbett D.S."/>
            <person name="Martin F."/>
        </authorList>
    </citation>
    <scope>NUCLEOTIDE SEQUENCE [LARGE SCALE GENOMIC DNA]</scope>
    <source>
        <strain evidence="1 2">Koide BX008</strain>
    </source>
</reference>
<name>A0A0C2WEX2_AMAMK</name>
<evidence type="ECO:0000313" key="2">
    <source>
        <dbReference type="Proteomes" id="UP000054549"/>
    </source>
</evidence>
<accession>A0A0C2WEX2</accession>
<evidence type="ECO:0000313" key="1">
    <source>
        <dbReference type="EMBL" id="KIL59937.1"/>
    </source>
</evidence>
<dbReference type="AlphaFoldDB" id="A0A0C2WEX2"/>
<keyword evidence="2" id="KW-1185">Reference proteome</keyword>